<protein>
    <submittedName>
        <fullName evidence="2">Putative secreted protein</fullName>
    </submittedName>
</protein>
<evidence type="ECO:0000313" key="2">
    <source>
        <dbReference type="EMBL" id="MXU87486.1"/>
    </source>
</evidence>
<dbReference type="AlphaFoldDB" id="A0A6B0UFT0"/>
<feature type="region of interest" description="Disordered" evidence="1">
    <location>
        <begin position="28"/>
        <end position="53"/>
    </location>
</feature>
<evidence type="ECO:0000256" key="1">
    <source>
        <dbReference type="SAM" id="MobiDB-lite"/>
    </source>
</evidence>
<proteinExistence type="predicted"/>
<reference evidence="2" key="1">
    <citation type="submission" date="2019-12" db="EMBL/GenBank/DDBJ databases">
        <title>An insight into the sialome of adult female Ixodes ricinus ticks feeding for 6 days.</title>
        <authorList>
            <person name="Perner J."/>
            <person name="Ribeiro J.M.C."/>
        </authorList>
    </citation>
    <scope>NUCLEOTIDE SEQUENCE</scope>
    <source>
        <strain evidence="2">Semi-engorged</strain>
        <tissue evidence="2">Salivary glands</tissue>
    </source>
</reference>
<organism evidence="2">
    <name type="scientific">Ixodes ricinus</name>
    <name type="common">Common tick</name>
    <name type="synonym">Acarus ricinus</name>
    <dbReference type="NCBI Taxonomy" id="34613"/>
    <lineage>
        <taxon>Eukaryota</taxon>
        <taxon>Metazoa</taxon>
        <taxon>Ecdysozoa</taxon>
        <taxon>Arthropoda</taxon>
        <taxon>Chelicerata</taxon>
        <taxon>Arachnida</taxon>
        <taxon>Acari</taxon>
        <taxon>Parasitiformes</taxon>
        <taxon>Ixodida</taxon>
        <taxon>Ixodoidea</taxon>
        <taxon>Ixodidae</taxon>
        <taxon>Ixodinae</taxon>
        <taxon>Ixodes</taxon>
    </lineage>
</organism>
<dbReference type="EMBL" id="GIFC01005403">
    <property type="protein sequence ID" value="MXU87486.1"/>
    <property type="molecule type" value="Transcribed_RNA"/>
</dbReference>
<name>A0A6B0UFT0_IXORI</name>
<sequence>MAATFYRFFVEHVLQLFLVELSFSVKKKKKGDSRLVPRNKLQKREVKNPTNGEGTKCKEYPKIKFEFCKATLGDVSCGVCVLRWSKLDKQKIYTLM</sequence>
<accession>A0A6B0UFT0</accession>